<accession>A0A383DNS8</accession>
<feature type="non-terminal residue" evidence="4">
    <location>
        <position position="1"/>
    </location>
</feature>
<dbReference type="SUPFAM" id="SSF52540">
    <property type="entry name" value="P-loop containing nucleoside triphosphate hydrolases"/>
    <property type="match status" value="1"/>
</dbReference>
<protein>
    <recommendedName>
        <fullName evidence="3">UvrB interaction domain-containing protein</fullName>
    </recommendedName>
</protein>
<evidence type="ECO:0000256" key="2">
    <source>
        <dbReference type="ARBA" id="ARBA00022840"/>
    </source>
</evidence>
<evidence type="ECO:0000256" key="1">
    <source>
        <dbReference type="ARBA" id="ARBA00022741"/>
    </source>
</evidence>
<dbReference type="Pfam" id="PF17757">
    <property type="entry name" value="UvrB_inter"/>
    <property type="match status" value="1"/>
</dbReference>
<evidence type="ECO:0000313" key="4">
    <source>
        <dbReference type="EMBL" id="SVE46151.1"/>
    </source>
</evidence>
<gene>
    <name evidence="4" type="ORF">METZ01_LOCUS499005</name>
</gene>
<dbReference type="GO" id="GO:0005524">
    <property type="term" value="F:ATP binding"/>
    <property type="evidence" value="ECO:0007669"/>
    <property type="project" value="UniProtKB-KW"/>
</dbReference>
<feature type="domain" description="UvrB interaction" evidence="3">
    <location>
        <begin position="1"/>
        <end position="34"/>
    </location>
</feature>
<keyword evidence="1" id="KW-0547">Nucleotide-binding</keyword>
<keyword evidence="2" id="KW-0067">ATP-binding</keyword>
<proteinExistence type="predicted"/>
<sequence length="57" mass="6368">VRCEFFGDELDSLRYFNPQSQVSREKINQASFSPGGEVGLLKRMKDVGGATLIEHLP</sequence>
<feature type="non-terminal residue" evidence="4">
    <location>
        <position position="57"/>
    </location>
</feature>
<evidence type="ECO:0000259" key="3">
    <source>
        <dbReference type="Pfam" id="PF17757"/>
    </source>
</evidence>
<dbReference type="InterPro" id="IPR041471">
    <property type="entry name" value="UvrB_inter"/>
</dbReference>
<name>A0A383DNS8_9ZZZZ</name>
<dbReference type="Gene3D" id="3.30.2060.10">
    <property type="entry name" value="Penicillin-binding protein 1b domain"/>
    <property type="match status" value="1"/>
</dbReference>
<organism evidence="4">
    <name type="scientific">marine metagenome</name>
    <dbReference type="NCBI Taxonomy" id="408172"/>
    <lineage>
        <taxon>unclassified sequences</taxon>
        <taxon>metagenomes</taxon>
        <taxon>ecological metagenomes</taxon>
    </lineage>
</organism>
<dbReference type="InterPro" id="IPR027417">
    <property type="entry name" value="P-loop_NTPase"/>
</dbReference>
<reference evidence="4" key="1">
    <citation type="submission" date="2018-05" db="EMBL/GenBank/DDBJ databases">
        <authorList>
            <person name="Lanie J.A."/>
            <person name="Ng W.-L."/>
            <person name="Kazmierczak K.M."/>
            <person name="Andrzejewski T.M."/>
            <person name="Davidsen T.M."/>
            <person name="Wayne K.J."/>
            <person name="Tettelin H."/>
            <person name="Glass J.I."/>
            <person name="Rusch D."/>
            <person name="Podicherti R."/>
            <person name="Tsui H.-C.T."/>
            <person name="Winkler M.E."/>
        </authorList>
    </citation>
    <scope>NUCLEOTIDE SEQUENCE</scope>
</reference>
<dbReference type="AlphaFoldDB" id="A0A383DNS8"/>
<dbReference type="EMBL" id="UINC01218919">
    <property type="protein sequence ID" value="SVE46151.1"/>
    <property type="molecule type" value="Genomic_DNA"/>
</dbReference>